<dbReference type="SUPFAM" id="SSF74653">
    <property type="entry name" value="TolA/TonB C-terminal domain"/>
    <property type="match status" value="1"/>
</dbReference>
<feature type="coiled-coil region" evidence="1">
    <location>
        <begin position="135"/>
        <end position="162"/>
    </location>
</feature>
<dbReference type="InterPro" id="IPR037682">
    <property type="entry name" value="TonB_C"/>
</dbReference>
<comment type="caution">
    <text evidence="4">The sequence shown here is derived from an EMBL/GenBank/DDBJ whole genome shotgun (WGS) entry which is preliminary data.</text>
</comment>
<keyword evidence="1" id="KW-0175">Coiled coil</keyword>
<gene>
    <name evidence="4" type="ORF">EU508_15680</name>
</gene>
<dbReference type="Gene3D" id="3.30.1150.10">
    <property type="match status" value="1"/>
</dbReference>
<evidence type="ECO:0000259" key="3">
    <source>
        <dbReference type="Pfam" id="PF03544"/>
    </source>
</evidence>
<dbReference type="Proteomes" id="UP000324162">
    <property type="component" value="Unassembled WGS sequence"/>
</dbReference>
<dbReference type="RefSeq" id="WP_149614833.1">
    <property type="nucleotide sequence ID" value="NZ_SEUK01000053.1"/>
</dbReference>
<proteinExistence type="predicted"/>
<reference evidence="4 5" key="1">
    <citation type="submission" date="2019-01" db="EMBL/GenBank/DDBJ databases">
        <title>Genome sequences of marine Pseudoalteromonas species.</title>
        <authorList>
            <person name="Boraston A.B."/>
            <person name="Hehemann J.-H."/>
            <person name="Vickers C.J."/>
            <person name="Salama-Alber O."/>
            <person name="Abe K."/>
            <person name="Hettle A.J."/>
        </authorList>
    </citation>
    <scope>NUCLEOTIDE SEQUENCE [LARGE SCALE GENOMIC DNA]</scope>
    <source>
        <strain evidence="4 5">PS42</strain>
    </source>
</reference>
<dbReference type="EMBL" id="SEUK01000053">
    <property type="protein sequence ID" value="KAA1158040.1"/>
    <property type="molecule type" value="Genomic_DNA"/>
</dbReference>
<protein>
    <submittedName>
        <fullName evidence="4">Energy transducer TonB</fullName>
    </submittedName>
</protein>
<dbReference type="AlphaFoldDB" id="A0AB73BE69"/>
<accession>A0AB73BE69</accession>
<sequence>MKKLVLALSLTSAFTQLPAFADDFVPAEVINKNYDQLTNTSPRASRLEGINLSSYLVDENGQVSDIEIVATAGQKKYQREAMDYVSKLNYKSAKLNGETIPVAKTITVSSQNLHVGFSNDKASRGFFNDYEQVSKLIDEKKYDEAKSRINELENEHTKNTVEIVLLAWLKSQHSYFVQDWKSFDQHINEAFLFRGNLPDQIQKRVIKNALQWFISKQDYVRAYDAIDALGNIESITFTQQNKEQLLAQVNDIYKRSGDIKQQIELLPKQAVLPLLSKSEVALEAQMPLTKVQLRCENKVVNYDTSTIDKIVISQNDVRCGLLIKSAQAQTVTLKQSGDSFL</sequence>
<evidence type="ECO:0000256" key="2">
    <source>
        <dbReference type="SAM" id="SignalP"/>
    </source>
</evidence>
<organism evidence="4 5">
    <name type="scientific">Pseudoalteromonas fuliginea</name>
    <dbReference type="NCBI Taxonomy" id="1872678"/>
    <lineage>
        <taxon>Bacteria</taxon>
        <taxon>Pseudomonadati</taxon>
        <taxon>Pseudomonadota</taxon>
        <taxon>Gammaproteobacteria</taxon>
        <taxon>Alteromonadales</taxon>
        <taxon>Pseudoalteromonadaceae</taxon>
        <taxon>Pseudoalteromonas</taxon>
    </lineage>
</organism>
<name>A0AB73BE69_9GAMM</name>
<keyword evidence="2" id="KW-0732">Signal</keyword>
<dbReference type="Pfam" id="PF03544">
    <property type="entry name" value="TonB_C"/>
    <property type="match status" value="1"/>
</dbReference>
<evidence type="ECO:0000313" key="5">
    <source>
        <dbReference type="Proteomes" id="UP000324162"/>
    </source>
</evidence>
<dbReference type="GO" id="GO:0055085">
    <property type="term" value="P:transmembrane transport"/>
    <property type="evidence" value="ECO:0007669"/>
    <property type="project" value="InterPro"/>
</dbReference>
<feature type="domain" description="TonB C-terminal" evidence="3">
    <location>
        <begin position="43"/>
        <end position="104"/>
    </location>
</feature>
<evidence type="ECO:0000313" key="4">
    <source>
        <dbReference type="EMBL" id="KAA1158040.1"/>
    </source>
</evidence>
<feature type="chain" id="PRO_5044504361" evidence="2">
    <location>
        <begin position="22"/>
        <end position="341"/>
    </location>
</feature>
<evidence type="ECO:0000256" key="1">
    <source>
        <dbReference type="SAM" id="Coils"/>
    </source>
</evidence>
<feature type="signal peptide" evidence="2">
    <location>
        <begin position="1"/>
        <end position="21"/>
    </location>
</feature>